<gene>
    <name evidence="1" type="ORF">ERS852540_02163</name>
</gene>
<organism evidence="1 2">
    <name type="scientific">[Eubacterium] siraeum</name>
    <dbReference type="NCBI Taxonomy" id="39492"/>
    <lineage>
        <taxon>Bacteria</taxon>
        <taxon>Bacillati</taxon>
        <taxon>Bacillota</taxon>
        <taxon>Clostridia</taxon>
        <taxon>Eubacteriales</taxon>
        <taxon>Oscillospiraceae</taxon>
        <taxon>Oscillospiraceae incertae sedis</taxon>
    </lineage>
</organism>
<dbReference type="Proteomes" id="UP000095662">
    <property type="component" value="Unassembled WGS sequence"/>
</dbReference>
<proteinExistence type="predicted"/>
<protein>
    <submittedName>
        <fullName evidence="1">Uncharacterized protein</fullName>
    </submittedName>
</protein>
<sequence length="53" mass="5986">MSNMEQIEVIVAEAMKCGMSYGEFVAKNPNYVARLSPIAAIKKKRGQKQREIK</sequence>
<dbReference type="STRING" id="39492.ERS852540_02163"/>
<name>A0A175A0J7_9FIRM</name>
<accession>A0A175A0J7</accession>
<reference evidence="1 2" key="1">
    <citation type="submission" date="2015-09" db="EMBL/GenBank/DDBJ databases">
        <authorList>
            <consortium name="Pathogen Informatics"/>
        </authorList>
    </citation>
    <scope>NUCLEOTIDE SEQUENCE [LARGE SCALE GENOMIC DNA]</scope>
    <source>
        <strain evidence="1 2">2789STDY5834928</strain>
    </source>
</reference>
<evidence type="ECO:0000313" key="1">
    <source>
        <dbReference type="EMBL" id="CUQ90569.1"/>
    </source>
</evidence>
<evidence type="ECO:0000313" key="2">
    <source>
        <dbReference type="Proteomes" id="UP000095662"/>
    </source>
</evidence>
<dbReference type="EMBL" id="CZBY01000020">
    <property type="protein sequence ID" value="CUQ90569.1"/>
    <property type="molecule type" value="Genomic_DNA"/>
</dbReference>
<dbReference type="AlphaFoldDB" id="A0A175A0J7"/>